<comment type="catalytic activity">
    <reaction evidence="5">
        <text>dUTP + H2O = dUMP + diphosphate + H(+)</text>
        <dbReference type="Rhea" id="RHEA:10248"/>
        <dbReference type="ChEBI" id="CHEBI:15377"/>
        <dbReference type="ChEBI" id="CHEBI:15378"/>
        <dbReference type="ChEBI" id="CHEBI:33019"/>
        <dbReference type="ChEBI" id="CHEBI:61555"/>
        <dbReference type="ChEBI" id="CHEBI:246422"/>
        <dbReference type="EC" id="3.6.1.23"/>
    </reaction>
</comment>
<dbReference type="EC" id="3.6.1.23" evidence="2"/>
<evidence type="ECO:0000313" key="7">
    <source>
        <dbReference type="EMBL" id="PIR77162.1"/>
    </source>
</evidence>
<dbReference type="InterPro" id="IPR033704">
    <property type="entry name" value="dUTPase_trimeric"/>
</dbReference>
<evidence type="ECO:0000256" key="1">
    <source>
        <dbReference type="ARBA" id="ARBA00006581"/>
    </source>
</evidence>
<dbReference type="PANTHER" id="PTHR11241">
    <property type="entry name" value="DEOXYURIDINE 5'-TRIPHOSPHATE NUCLEOTIDOHYDROLASE"/>
    <property type="match status" value="1"/>
</dbReference>
<dbReference type="EMBL" id="PFBW01000175">
    <property type="protein sequence ID" value="PIR77162.1"/>
    <property type="molecule type" value="Genomic_DNA"/>
</dbReference>
<keyword evidence="4" id="KW-0546">Nucleotide metabolism</keyword>
<evidence type="ECO:0000256" key="5">
    <source>
        <dbReference type="ARBA" id="ARBA00047686"/>
    </source>
</evidence>
<dbReference type="GO" id="GO:0004170">
    <property type="term" value="F:dUTP diphosphatase activity"/>
    <property type="evidence" value="ECO:0007669"/>
    <property type="project" value="UniProtKB-EC"/>
</dbReference>
<name>A0A2M6P0A5_9BACT</name>
<feature type="domain" description="dUTPase-like" evidence="6">
    <location>
        <begin position="13"/>
        <end position="141"/>
    </location>
</feature>
<proteinExistence type="inferred from homology"/>
<dbReference type="AlphaFoldDB" id="A0A2M6P0A5"/>
<dbReference type="InterPro" id="IPR036157">
    <property type="entry name" value="dUTPase-like_sf"/>
</dbReference>
<sequence length="142" mass="15401">MNVQIKRIDNTLPLPKYETTGAAGFDIYARESITIAPQEVIRIPTNLVIATPPGYMLAVSLRSSAPKKKGISIPHGYGIIDSDYCGNDDEILLQVINHTTTPVQIEKGERIGQGVFIPITQATWEEVNTMSANNRGGFGTTG</sequence>
<dbReference type="GO" id="GO:0000287">
    <property type="term" value="F:magnesium ion binding"/>
    <property type="evidence" value="ECO:0007669"/>
    <property type="project" value="InterPro"/>
</dbReference>
<comment type="similarity">
    <text evidence="1">Belongs to the dUTPase family.</text>
</comment>
<dbReference type="PANTHER" id="PTHR11241:SF0">
    <property type="entry name" value="DEOXYURIDINE 5'-TRIPHOSPHATE NUCLEOTIDOHYDROLASE"/>
    <property type="match status" value="1"/>
</dbReference>
<dbReference type="Proteomes" id="UP000228528">
    <property type="component" value="Unassembled WGS sequence"/>
</dbReference>
<keyword evidence="3" id="KW-0378">Hydrolase</keyword>
<dbReference type="Gene3D" id="2.70.40.10">
    <property type="match status" value="1"/>
</dbReference>
<evidence type="ECO:0000313" key="8">
    <source>
        <dbReference type="Proteomes" id="UP000228528"/>
    </source>
</evidence>
<organism evidence="7 8">
    <name type="scientific">Candidatus Magasanikbacteria bacterium CG10_big_fil_rev_8_21_14_0_10_38_6</name>
    <dbReference type="NCBI Taxonomy" id="1974647"/>
    <lineage>
        <taxon>Bacteria</taxon>
        <taxon>Candidatus Magasanikiibacteriota</taxon>
    </lineage>
</organism>
<gene>
    <name evidence="7" type="ORF">COU30_04000</name>
</gene>
<dbReference type="InterPro" id="IPR029054">
    <property type="entry name" value="dUTPase-like"/>
</dbReference>
<accession>A0A2M6P0A5</accession>
<evidence type="ECO:0000256" key="4">
    <source>
        <dbReference type="ARBA" id="ARBA00023080"/>
    </source>
</evidence>
<comment type="caution">
    <text evidence="7">The sequence shown here is derived from an EMBL/GenBank/DDBJ whole genome shotgun (WGS) entry which is preliminary data.</text>
</comment>
<protein>
    <recommendedName>
        <fullName evidence="2">dUTP diphosphatase</fullName>
        <ecNumber evidence="2">3.6.1.23</ecNumber>
    </recommendedName>
</protein>
<dbReference type="Pfam" id="PF00692">
    <property type="entry name" value="dUTPase"/>
    <property type="match status" value="1"/>
</dbReference>
<evidence type="ECO:0000256" key="3">
    <source>
        <dbReference type="ARBA" id="ARBA00022801"/>
    </source>
</evidence>
<evidence type="ECO:0000259" key="6">
    <source>
        <dbReference type="Pfam" id="PF00692"/>
    </source>
</evidence>
<dbReference type="NCBIfam" id="TIGR00576">
    <property type="entry name" value="dut"/>
    <property type="match status" value="1"/>
</dbReference>
<dbReference type="SUPFAM" id="SSF51283">
    <property type="entry name" value="dUTPase-like"/>
    <property type="match status" value="1"/>
</dbReference>
<dbReference type="GO" id="GO:0006226">
    <property type="term" value="P:dUMP biosynthetic process"/>
    <property type="evidence" value="ECO:0007669"/>
    <property type="project" value="InterPro"/>
</dbReference>
<evidence type="ECO:0000256" key="2">
    <source>
        <dbReference type="ARBA" id="ARBA00012379"/>
    </source>
</evidence>
<dbReference type="CDD" id="cd07557">
    <property type="entry name" value="trimeric_dUTPase"/>
    <property type="match status" value="1"/>
</dbReference>
<dbReference type="NCBIfam" id="NF001862">
    <property type="entry name" value="PRK00601.1"/>
    <property type="match status" value="1"/>
</dbReference>
<dbReference type="GO" id="GO:0046081">
    <property type="term" value="P:dUTP catabolic process"/>
    <property type="evidence" value="ECO:0007669"/>
    <property type="project" value="InterPro"/>
</dbReference>
<reference evidence="8" key="1">
    <citation type="submission" date="2017-09" db="EMBL/GenBank/DDBJ databases">
        <title>Depth-based differentiation of microbial function through sediment-hosted aquifers and enrichment of novel symbionts in the deep terrestrial subsurface.</title>
        <authorList>
            <person name="Probst A.J."/>
            <person name="Ladd B."/>
            <person name="Jarett J.K."/>
            <person name="Geller-Mcgrath D.E."/>
            <person name="Sieber C.M.K."/>
            <person name="Emerson J.B."/>
            <person name="Anantharaman K."/>
            <person name="Thomas B.C."/>
            <person name="Malmstrom R."/>
            <person name="Stieglmeier M."/>
            <person name="Klingl A."/>
            <person name="Woyke T."/>
            <person name="Ryan C.M."/>
            <person name="Banfield J.F."/>
        </authorList>
    </citation>
    <scope>NUCLEOTIDE SEQUENCE [LARGE SCALE GENOMIC DNA]</scope>
</reference>
<dbReference type="InterPro" id="IPR008181">
    <property type="entry name" value="dUTPase"/>
</dbReference>